<organism evidence="8 9">
    <name type="scientific">Amycolatopsis pithecellobii</name>
    <dbReference type="NCBI Taxonomy" id="664692"/>
    <lineage>
        <taxon>Bacteria</taxon>
        <taxon>Bacillati</taxon>
        <taxon>Actinomycetota</taxon>
        <taxon>Actinomycetes</taxon>
        <taxon>Pseudonocardiales</taxon>
        <taxon>Pseudonocardiaceae</taxon>
        <taxon>Amycolatopsis</taxon>
    </lineage>
</organism>
<dbReference type="InterPro" id="IPR001041">
    <property type="entry name" value="2Fe-2S_ferredoxin-type"/>
</dbReference>
<keyword evidence="9" id="KW-1185">Reference proteome</keyword>
<comment type="caution">
    <text evidence="8">The sequence shown here is derived from an EMBL/GenBank/DDBJ whole genome shotgun (WGS) entry which is preliminary data.</text>
</comment>
<dbReference type="PROSITE" id="PS00197">
    <property type="entry name" value="2FE2S_FER_1"/>
    <property type="match status" value="1"/>
</dbReference>
<keyword evidence="2" id="KW-0479">Metal-binding</keyword>
<evidence type="ECO:0000256" key="4">
    <source>
        <dbReference type="ARBA" id="ARBA00023004"/>
    </source>
</evidence>
<keyword evidence="4" id="KW-0408">Iron</keyword>
<dbReference type="GO" id="GO:0016491">
    <property type="term" value="F:oxidoreductase activity"/>
    <property type="evidence" value="ECO:0007669"/>
    <property type="project" value="UniProtKB-KW"/>
</dbReference>
<comment type="pathway">
    <text evidence="6">Alkaloid degradation; nicotine degradation.</text>
</comment>
<feature type="domain" description="2Fe-2S ferredoxin-type" evidence="7">
    <location>
        <begin position="13"/>
        <end position="89"/>
    </location>
</feature>
<evidence type="ECO:0000313" key="9">
    <source>
        <dbReference type="Proteomes" id="UP000440096"/>
    </source>
</evidence>
<dbReference type="Proteomes" id="UP000440096">
    <property type="component" value="Unassembled WGS sequence"/>
</dbReference>
<evidence type="ECO:0000256" key="3">
    <source>
        <dbReference type="ARBA" id="ARBA00023002"/>
    </source>
</evidence>
<evidence type="ECO:0000256" key="2">
    <source>
        <dbReference type="ARBA" id="ARBA00022723"/>
    </source>
</evidence>
<dbReference type="InterPro" id="IPR006058">
    <property type="entry name" value="2Fe2S_fd_BS"/>
</dbReference>
<dbReference type="PANTHER" id="PTHR44379:SF5">
    <property type="entry name" value="OXIDOREDUCTASE WITH IRON-SULFUR SUBUNIT"/>
    <property type="match status" value="1"/>
</dbReference>
<dbReference type="InterPro" id="IPR036884">
    <property type="entry name" value="2Fe-2S-bd_dom_sf"/>
</dbReference>
<dbReference type="InterPro" id="IPR012675">
    <property type="entry name" value="Beta-grasp_dom_sf"/>
</dbReference>
<reference evidence="8 9" key="1">
    <citation type="submission" date="2019-11" db="EMBL/GenBank/DDBJ databases">
        <title>Draft genome of Amycolatopsis RM579.</title>
        <authorList>
            <person name="Duangmal K."/>
            <person name="Mingma R."/>
        </authorList>
    </citation>
    <scope>NUCLEOTIDE SEQUENCE [LARGE SCALE GENOMIC DNA]</scope>
    <source>
        <strain evidence="8 9">RM579</strain>
    </source>
</reference>
<dbReference type="EMBL" id="WMBA01000014">
    <property type="protein sequence ID" value="MTD54696.1"/>
    <property type="molecule type" value="Genomic_DNA"/>
</dbReference>
<dbReference type="AlphaFoldDB" id="A0A6N7Z5G1"/>
<evidence type="ECO:0000256" key="1">
    <source>
        <dbReference type="ARBA" id="ARBA00022714"/>
    </source>
</evidence>
<dbReference type="SUPFAM" id="SSF47741">
    <property type="entry name" value="CO dehydrogenase ISP C-domain like"/>
    <property type="match status" value="1"/>
</dbReference>
<sequence>MTASTGCDEPPGRTIRLTVNGRPRRVVIEDRQLLADVIRAELHLTGTRIGCYNGDCGACTVRVDSRITKSCLVLAASVDGAEITTIEGIAPEGELGDVQQAFWDSDAFQCGFCVAGQLFAIDDLLDTAEEPSEAEIRLALQGNLCRCTGYVNIVEAARLAARRRQEKGRNS</sequence>
<name>A0A6N7Z5G1_9PSEU</name>
<dbReference type="RefSeq" id="WP_154756917.1">
    <property type="nucleotide sequence ID" value="NZ_WMBA01000014.1"/>
</dbReference>
<keyword evidence="1" id="KW-0001">2Fe-2S</keyword>
<dbReference type="PANTHER" id="PTHR44379">
    <property type="entry name" value="OXIDOREDUCTASE WITH IRON-SULFUR SUBUNIT"/>
    <property type="match status" value="1"/>
</dbReference>
<dbReference type="SUPFAM" id="SSF54292">
    <property type="entry name" value="2Fe-2S ferredoxin-like"/>
    <property type="match status" value="1"/>
</dbReference>
<keyword evidence="5" id="KW-0411">Iron-sulfur</keyword>
<proteinExistence type="predicted"/>
<dbReference type="InterPro" id="IPR002888">
    <property type="entry name" value="2Fe-2S-bd"/>
</dbReference>
<gene>
    <name evidence="8" type="ORF">GKO32_11995</name>
</gene>
<dbReference type="Gene3D" id="1.10.150.120">
    <property type="entry name" value="[2Fe-2S]-binding domain"/>
    <property type="match status" value="1"/>
</dbReference>
<dbReference type="Pfam" id="PF00111">
    <property type="entry name" value="Fer2"/>
    <property type="match status" value="1"/>
</dbReference>
<dbReference type="GO" id="GO:0046872">
    <property type="term" value="F:metal ion binding"/>
    <property type="evidence" value="ECO:0007669"/>
    <property type="project" value="UniProtKB-KW"/>
</dbReference>
<evidence type="ECO:0000256" key="5">
    <source>
        <dbReference type="ARBA" id="ARBA00023014"/>
    </source>
</evidence>
<dbReference type="PROSITE" id="PS51085">
    <property type="entry name" value="2FE2S_FER_2"/>
    <property type="match status" value="1"/>
</dbReference>
<protein>
    <submittedName>
        <fullName evidence="8">2Fe-2S iron-sulfur cluster binding domain-containing protein</fullName>
    </submittedName>
</protein>
<dbReference type="FunFam" id="3.10.20.30:FF:000020">
    <property type="entry name" value="Xanthine dehydrogenase iron-sulfur subunit"/>
    <property type="match status" value="1"/>
</dbReference>
<dbReference type="CDD" id="cd00207">
    <property type="entry name" value="fer2"/>
    <property type="match status" value="1"/>
</dbReference>
<accession>A0A6N7Z5G1</accession>
<evidence type="ECO:0000313" key="8">
    <source>
        <dbReference type="EMBL" id="MTD54696.1"/>
    </source>
</evidence>
<dbReference type="Gene3D" id="3.10.20.30">
    <property type="match status" value="1"/>
</dbReference>
<dbReference type="InterPro" id="IPR036010">
    <property type="entry name" value="2Fe-2S_ferredoxin-like_sf"/>
</dbReference>
<evidence type="ECO:0000256" key="6">
    <source>
        <dbReference type="ARBA" id="ARBA00060707"/>
    </source>
</evidence>
<keyword evidence="3" id="KW-0560">Oxidoreductase</keyword>
<dbReference type="InterPro" id="IPR051452">
    <property type="entry name" value="Diverse_Oxidoreductases"/>
</dbReference>
<evidence type="ECO:0000259" key="7">
    <source>
        <dbReference type="PROSITE" id="PS51085"/>
    </source>
</evidence>
<dbReference type="Pfam" id="PF01799">
    <property type="entry name" value="Fer2_2"/>
    <property type="match status" value="1"/>
</dbReference>
<dbReference type="GO" id="GO:0051537">
    <property type="term" value="F:2 iron, 2 sulfur cluster binding"/>
    <property type="evidence" value="ECO:0007669"/>
    <property type="project" value="UniProtKB-KW"/>
</dbReference>
<dbReference type="OrthoDB" id="159930at2"/>